<comment type="caution">
    <text evidence="1">The sequence shown here is derived from an EMBL/GenBank/DDBJ whole genome shotgun (WGS) entry which is preliminary data.</text>
</comment>
<sequence>MSFPKQKVENAPKGAFSVKVVTGARTCHRNKNQSEASGAVDQNKTPARVGTGAIKVILWAKSLGIASHRGKRAFARFSLL</sequence>
<proteinExistence type="predicted"/>
<protein>
    <submittedName>
        <fullName evidence="1">Uncharacterized protein</fullName>
    </submittedName>
</protein>
<evidence type="ECO:0000313" key="1">
    <source>
        <dbReference type="EMBL" id="MDH0738718.1"/>
    </source>
</evidence>
<dbReference type="AlphaFoldDB" id="A0AA42LSM5"/>
<organism evidence="1 2">
    <name type="scientific">Achromobacter spanius</name>
    <dbReference type="NCBI Taxonomy" id="217203"/>
    <lineage>
        <taxon>Bacteria</taxon>
        <taxon>Pseudomonadati</taxon>
        <taxon>Pseudomonadota</taxon>
        <taxon>Betaproteobacteria</taxon>
        <taxon>Burkholderiales</taxon>
        <taxon>Alcaligenaceae</taxon>
        <taxon>Achromobacter</taxon>
    </lineage>
</organism>
<gene>
    <name evidence="1" type="ORF">N5D93_23070</name>
</gene>
<accession>A0AA42LSM5</accession>
<name>A0AA42LSM5_9BURK</name>
<reference evidence="1" key="1">
    <citation type="submission" date="2022-09" db="EMBL/GenBank/DDBJ databases">
        <title>Intensive care unit water sources are persistently colonized with multi-drug resistant bacteria and are the site of extensive horizontal gene transfer of antibiotic resistance genes.</title>
        <authorList>
            <person name="Diorio-Toth L."/>
        </authorList>
    </citation>
    <scope>NUCLEOTIDE SEQUENCE</scope>
    <source>
        <strain evidence="1">GD03843</strain>
    </source>
</reference>
<dbReference type="EMBL" id="JAOCDZ010000018">
    <property type="protein sequence ID" value="MDH0738718.1"/>
    <property type="molecule type" value="Genomic_DNA"/>
</dbReference>
<evidence type="ECO:0000313" key="2">
    <source>
        <dbReference type="Proteomes" id="UP001161094"/>
    </source>
</evidence>
<dbReference type="Proteomes" id="UP001161094">
    <property type="component" value="Unassembled WGS sequence"/>
</dbReference>
<dbReference type="RefSeq" id="WP_259249350.1">
    <property type="nucleotide sequence ID" value="NZ_CBFGSQ010000194.1"/>
</dbReference>